<dbReference type="NCBIfam" id="TIGR00945">
    <property type="entry name" value="tatC"/>
    <property type="match status" value="1"/>
</dbReference>
<keyword evidence="7" id="KW-1003">Cell membrane</keyword>
<dbReference type="GO" id="GO:0033281">
    <property type="term" value="C:TAT protein transport complex"/>
    <property type="evidence" value="ECO:0007669"/>
    <property type="project" value="UniProtKB-UniRule"/>
</dbReference>
<keyword evidence="7" id="KW-0813">Transport</keyword>
<dbReference type="GO" id="GO:0043953">
    <property type="term" value="P:protein transport by the Tat complex"/>
    <property type="evidence" value="ECO:0007669"/>
    <property type="project" value="UniProtKB-UniRule"/>
</dbReference>
<dbReference type="InterPro" id="IPR019820">
    <property type="entry name" value="Sec-indep_translocase_CS"/>
</dbReference>
<feature type="transmembrane region" description="Helical" evidence="7">
    <location>
        <begin position="103"/>
        <end position="124"/>
    </location>
</feature>
<keyword evidence="2 7" id="KW-0812">Transmembrane</keyword>
<evidence type="ECO:0000256" key="4">
    <source>
        <dbReference type="ARBA" id="ARBA00022989"/>
    </source>
</evidence>
<dbReference type="GO" id="GO:0009977">
    <property type="term" value="F:proton motive force dependent protein transmembrane transporter activity"/>
    <property type="evidence" value="ECO:0007669"/>
    <property type="project" value="TreeGrafter"/>
</dbReference>
<evidence type="ECO:0000256" key="2">
    <source>
        <dbReference type="ARBA" id="ARBA00022692"/>
    </source>
</evidence>
<comment type="subunit">
    <text evidence="7">The Tat system comprises two distinct complexes: a TatABC complex, containing multiple copies of TatA, TatB and TatC subunits, and a separate TatA complex, containing only TatA subunits. Substrates initially bind to the TatABC complex, which probably triggers association of the separate TatA complex to form the active translocon.</text>
</comment>
<organism evidence="9 10">
    <name type="scientific">Speluncibacter jeojiensis</name>
    <dbReference type="NCBI Taxonomy" id="2710754"/>
    <lineage>
        <taxon>Bacteria</taxon>
        <taxon>Bacillati</taxon>
        <taxon>Actinomycetota</taxon>
        <taxon>Actinomycetes</taxon>
        <taxon>Mycobacteriales</taxon>
        <taxon>Speluncibacteraceae</taxon>
        <taxon>Speluncibacter</taxon>
    </lineage>
</organism>
<comment type="similarity">
    <text evidence="7">Belongs to the TatC family.</text>
</comment>
<dbReference type="EMBL" id="JANRHA010000010">
    <property type="protein sequence ID" value="MDG3016022.1"/>
    <property type="molecule type" value="Genomic_DNA"/>
</dbReference>
<comment type="function">
    <text evidence="7">Part of the twin-arginine translocation (Tat) system that transports large folded proteins containing a characteristic twin-arginine motif in their signal peptide across membranes. Together with TatB, TatC is part of a receptor directly interacting with Tat signal peptides.</text>
</comment>
<evidence type="ECO:0000313" key="9">
    <source>
        <dbReference type="EMBL" id="MDG3016022.1"/>
    </source>
</evidence>
<evidence type="ECO:0000256" key="8">
    <source>
        <dbReference type="SAM" id="MobiDB-lite"/>
    </source>
</evidence>
<name>A0A9X4M390_9ACTN</name>
<protein>
    <recommendedName>
        <fullName evidence="7">Sec-independent protein translocase protein TatC</fullName>
    </recommendedName>
</protein>
<feature type="transmembrane region" description="Helical" evidence="7">
    <location>
        <begin position="220"/>
        <end position="236"/>
    </location>
</feature>
<gene>
    <name evidence="7 9" type="primary">tatC</name>
    <name evidence="9" type="ORF">NVS88_15790</name>
</gene>
<feature type="transmembrane region" description="Helical" evidence="7">
    <location>
        <begin position="33"/>
        <end position="51"/>
    </location>
</feature>
<evidence type="ECO:0000313" key="10">
    <source>
        <dbReference type="Proteomes" id="UP001152755"/>
    </source>
</evidence>
<evidence type="ECO:0000256" key="3">
    <source>
        <dbReference type="ARBA" id="ARBA00022927"/>
    </source>
</evidence>
<evidence type="ECO:0000256" key="1">
    <source>
        <dbReference type="ARBA" id="ARBA00004141"/>
    </source>
</evidence>
<evidence type="ECO:0000256" key="5">
    <source>
        <dbReference type="ARBA" id="ARBA00023010"/>
    </source>
</evidence>
<accession>A0A9X4M390</accession>
<keyword evidence="5 7" id="KW-0811">Translocation</keyword>
<proteinExistence type="inferred from homology"/>
<dbReference type="AlphaFoldDB" id="A0A9X4M390"/>
<evidence type="ECO:0000256" key="7">
    <source>
        <dbReference type="HAMAP-Rule" id="MF_00902"/>
    </source>
</evidence>
<sequence length="322" mass="35506">MRITLDPRKRKRRVNPDGTMPLVEHLYELRTRLLISAVAIVVTTAIGFFWYSHQIFGLESLGELLRHPYCEIPQSARANLGQDGQCRLLATGPFEQFMLRFKVALTAGVVLACPVWLYQLWAFITPGLYKKERKFAVTFVVSAATLFFAGAVLAYIVVAKALHFLLTIGDNVQITALAGDQYFTFLIHLLLIFGVSFELPLLVVMLNMAGVVSYQKLKKWRRGLVFTMFLFAAIATPGQDPFSMLALALALTVLLETAIQIARVHDKRKARAQAQQWGDLSDDEASPLGPTAPVERSESVPTAAGTAEGSGSGQPADYSDTI</sequence>
<dbReference type="Pfam" id="PF00902">
    <property type="entry name" value="TatC"/>
    <property type="match status" value="1"/>
</dbReference>
<feature type="transmembrane region" description="Helical" evidence="7">
    <location>
        <begin position="136"/>
        <end position="162"/>
    </location>
</feature>
<dbReference type="InterPro" id="IPR002033">
    <property type="entry name" value="TatC"/>
</dbReference>
<reference evidence="9" key="1">
    <citation type="submission" date="2022-08" db="EMBL/GenBank/DDBJ databases">
        <title>Genome analysis of Corynebacteriales strain.</title>
        <authorList>
            <person name="Lee S.D."/>
        </authorList>
    </citation>
    <scope>NUCLEOTIDE SEQUENCE</scope>
    <source>
        <strain evidence="9">D3-21</strain>
    </source>
</reference>
<keyword evidence="10" id="KW-1185">Reference proteome</keyword>
<comment type="subcellular location">
    <subcellularLocation>
        <location evidence="7">Cell membrane</location>
        <topology evidence="7">Multi-pass membrane protein</topology>
    </subcellularLocation>
    <subcellularLocation>
        <location evidence="1">Membrane</location>
        <topology evidence="1">Multi-pass membrane protein</topology>
    </subcellularLocation>
</comment>
<feature type="transmembrane region" description="Helical" evidence="7">
    <location>
        <begin position="242"/>
        <end position="262"/>
    </location>
</feature>
<dbReference type="RefSeq" id="WP_277833180.1">
    <property type="nucleotide sequence ID" value="NZ_JAAIVF010000004.1"/>
</dbReference>
<dbReference type="Proteomes" id="UP001152755">
    <property type="component" value="Unassembled WGS sequence"/>
</dbReference>
<dbReference type="HAMAP" id="MF_00902">
    <property type="entry name" value="TatC"/>
    <property type="match status" value="1"/>
</dbReference>
<evidence type="ECO:0000256" key="6">
    <source>
        <dbReference type="ARBA" id="ARBA00023136"/>
    </source>
</evidence>
<dbReference type="GO" id="GO:0065002">
    <property type="term" value="P:intracellular protein transmembrane transport"/>
    <property type="evidence" value="ECO:0007669"/>
    <property type="project" value="TreeGrafter"/>
</dbReference>
<dbReference type="PANTHER" id="PTHR30371:SF0">
    <property type="entry name" value="SEC-INDEPENDENT PROTEIN TRANSLOCASE PROTEIN TATC, CHLOROPLASTIC-RELATED"/>
    <property type="match status" value="1"/>
</dbReference>
<keyword evidence="4 7" id="KW-1133">Transmembrane helix</keyword>
<keyword evidence="6 7" id="KW-0472">Membrane</keyword>
<feature type="region of interest" description="Disordered" evidence="8">
    <location>
        <begin position="275"/>
        <end position="322"/>
    </location>
</feature>
<dbReference type="PANTHER" id="PTHR30371">
    <property type="entry name" value="SEC-INDEPENDENT PROTEIN TRANSLOCASE PROTEIN TATC"/>
    <property type="match status" value="1"/>
</dbReference>
<comment type="caution">
    <text evidence="9">The sequence shown here is derived from an EMBL/GenBank/DDBJ whole genome shotgun (WGS) entry which is preliminary data.</text>
</comment>
<dbReference type="PRINTS" id="PR01840">
    <property type="entry name" value="TATCFAMILY"/>
</dbReference>
<dbReference type="PROSITE" id="PS01218">
    <property type="entry name" value="TATC"/>
    <property type="match status" value="1"/>
</dbReference>
<feature type="transmembrane region" description="Helical" evidence="7">
    <location>
        <begin position="182"/>
        <end position="208"/>
    </location>
</feature>
<keyword evidence="3 7" id="KW-0653">Protein transport</keyword>